<reference evidence="5 6" key="1">
    <citation type="journal article" date="2024" name="Nat. Commun.">
        <title>Phylogenomics reveals the evolutionary origins of lichenization in chlorophyte algae.</title>
        <authorList>
            <person name="Puginier C."/>
            <person name="Libourel C."/>
            <person name="Otte J."/>
            <person name="Skaloud P."/>
            <person name="Haon M."/>
            <person name="Grisel S."/>
            <person name="Petersen M."/>
            <person name="Berrin J.G."/>
            <person name="Delaux P.M."/>
            <person name="Dal Grande F."/>
            <person name="Keller J."/>
        </authorList>
    </citation>
    <scope>NUCLEOTIDE SEQUENCE [LARGE SCALE GENOMIC DNA]</scope>
    <source>
        <strain evidence="5 6">SAG 2036</strain>
    </source>
</reference>
<organism evidence="5 6">
    <name type="scientific">Symbiochloris irregularis</name>
    <dbReference type="NCBI Taxonomy" id="706552"/>
    <lineage>
        <taxon>Eukaryota</taxon>
        <taxon>Viridiplantae</taxon>
        <taxon>Chlorophyta</taxon>
        <taxon>core chlorophytes</taxon>
        <taxon>Trebouxiophyceae</taxon>
        <taxon>Trebouxiales</taxon>
        <taxon>Trebouxiaceae</taxon>
        <taxon>Symbiochloris</taxon>
    </lineage>
</organism>
<dbReference type="GO" id="GO:0004190">
    <property type="term" value="F:aspartic-type endopeptidase activity"/>
    <property type="evidence" value="ECO:0007669"/>
    <property type="project" value="InterPro"/>
</dbReference>
<dbReference type="PROSITE" id="PS51767">
    <property type="entry name" value="PEPTIDASE_A1"/>
    <property type="match status" value="1"/>
</dbReference>
<dbReference type="Gene3D" id="2.40.70.10">
    <property type="entry name" value="Acid Proteases"/>
    <property type="match status" value="1"/>
</dbReference>
<dbReference type="InterPro" id="IPR033121">
    <property type="entry name" value="PEPTIDASE_A1"/>
</dbReference>
<name>A0AAW1NRK0_9CHLO</name>
<keyword evidence="6" id="KW-1185">Reference proteome</keyword>
<evidence type="ECO:0000259" key="4">
    <source>
        <dbReference type="PROSITE" id="PS51767"/>
    </source>
</evidence>
<feature type="disulfide bond" evidence="2">
    <location>
        <begin position="90"/>
        <end position="95"/>
    </location>
</feature>
<dbReference type="GO" id="GO:0006508">
    <property type="term" value="P:proteolysis"/>
    <property type="evidence" value="ECO:0007669"/>
    <property type="project" value="InterPro"/>
</dbReference>
<dbReference type="InterPro" id="IPR021109">
    <property type="entry name" value="Peptidase_aspartic_dom_sf"/>
</dbReference>
<feature type="chain" id="PRO_5043946008" description="Peptidase A1 domain-containing protein" evidence="3">
    <location>
        <begin position="32"/>
        <end position="111"/>
    </location>
</feature>
<comment type="similarity">
    <text evidence="1">Belongs to the peptidase A1 family.</text>
</comment>
<evidence type="ECO:0000256" key="2">
    <source>
        <dbReference type="PIRSR" id="PIRSR601461-2"/>
    </source>
</evidence>
<evidence type="ECO:0000313" key="6">
    <source>
        <dbReference type="Proteomes" id="UP001465755"/>
    </source>
</evidence>
<dbReference type="AlphaFoldDB" id="A0AAW1NRK0"/>
<dbReference type="EMBL" id="JALJOQ010000170">
    <property type="protein sequence ID" value="KAK9791854.1"/>
    <property type="molecule type" value="Genomic_DNA"/>
</dbReference>
<dbReference type="PANTHER" id="PTHR47966">
    <property type="entry name" value="BETA-SITE APP-CLEAVING ENZYME, ISOFORM A-RELATED"/>
    <property type="match status" value="1"/>
</dbReference>
<dbReference type="Proteomes" id="UP001465755">
    <property type="component" value="Unassembled WGS sequence"/>
</dbReference>
<proteinExistence type="inferred from homology"/>
<accession>A0AAW1NRK0</accession>
<feature type="domain" description="Peptidase A1" evidence="4">
    <location>
        <begin position="59"/>
        <end position="111"/>
    </location>
</feature>
<protein>
    <recommendedName>
        <fullName evidence="4">Peptidase A1 domain-containing protein</fullName>
    </recommendedName>
</protein>
<dbReference type="SUPFAM" id="SSF50630">
    <property type="entry name" value="Acid proteases"/>
    <property type="match status" value="1"/>
</dbReference>
<evidence type="ECO:0000256" key="3">
    <source>
        <dbReference type="SAM" id="SignalP"/>
    </source>
</evidence>
<sequence length="111" mass="11954">MISRRRVSAVGLKTAGLILLLHFCHLPSTQGIVSTVPLELTKSTLDPNATRSATNYGQYYAKIFLGTPPQLFTVQIDSGSPGLWVPSSDCTDLACTTHRRFDASRSSTAVA</sequence>
<dbReference type="Pfam" id="PF00026">
    <property type="entry name" value="Asp"/>
    <property type="match status" value="1"/>
</dbReference>
<evidence type="ECO:0000256" key="1">
    <source>
        <dbReference type="ARBA" id="ARBA00007447"/>
    </source>
</evidence>
<keyword evidence="3" id="KW-0732">Signal</keyword>
<keyword evidence="2" id="KW-1015">Disulfide bond</keyword>
<evidence type="ECO:0000313" key="5">
    <source>
        <dbReference type="EMBL" id="KAK9791854.1"/>
    </source>
</evidence>
<dbReference type="InterPro" id="IPR001461">
    <property type="entry name" value="Aspartic_peptidase_A1"/>
</dbReference>
<feature type="signal peptide" evidence="3">
    <location>
        <begin position="1"/>
        <end position="31"/>
    </location>
</feature>
<feature type="non-terminal residue" evidence="5">
    <location>
        <position position="111"/>
    </location>
</feature>
<comment type="caution">
    <text evidence="5">The sequence shown here is derived from an EMBL/GenBank/DDBJ whole genome shotgun (WGS) entry which is preliminary data.</text>
</comment>
<dbReference type="PANTHER" id="PTHR47966:SF51">
    <property type="entry name" value="BETA-SITE APP-CLEAVING ENZYME, ISOFORM A-RELATED"/>
    <property type="match status" value="1"/>
</dbReference>
<gene>
    <name evidence="5" type="ORF">WJX73_005057</name>
</gene>